<name>A0A250XSU3_9CHLO</name>
<evidence type="ECO:0000256" key="4">
    <source>
        <dbReference type="ARBA" id="ARBA00023136"/>
    </source>
</evidence>
<evidence type="ECO:0000313" key="8">
    <source>
        <dbReference type="Proteomes" id="UP000232323"/>
    </source>
</evidence>
<protein>
    <recommendedName>
        <fullName evidence="6">DUF202 domain-containing protein</fullName>
    </recommendedName>
</protein>
<dbReference type="InterPro" id="IPR003807">
    <property type="entry name" value="DUF202"/>
</dbReference>
<dbReference type="Proteomes" id="UP000232323">
    <property type="component" value="Unassembled WGS sequence"/>
</dbReference>
<dbReference type="EMBL" id="BEGY01000231">
    <property type="protein sequence ID" value="GAX86125.1"/>
    <property type="molecule type" value="Genomic_DNA"/>
</dbReference>
<feature type="transmembrane region" description="Helical" evidence="5">
    <location>
        <begin position="42"/>
        <end position="61"/>
    </location>
</feature>
<feature type="transmembrane region" description="Helical" evidence="5">
    <location>
        <begin position="120"/>
        <end position="142"/>
    </location>
</feature>
<keyword evidence="3 5" id="KW-1133">Transmembrane helix</keyword>
<keyword evidence="2 5" id="KW-0812">Transmembrane</keyword>
<reference evidence="7 8" key="1">
    <citation type="submission" date="2017-08" db="EMBL/GenBank/DDBJ databases">
        <title>Acidophilic green algal genome provides insights into adaptation to an acidic environment.</title>
        <authorList>
            <person name="Hirooka S."/>
            <person name="Hirose Y."/>
            <person name="Kanesaki Y."/>
            <person name="Higuchi S."/>
            <person name="Fujiwara T."/>
            <person name="Onuma R."/>
            <person name="Era A."/>
            <person name="Ohbayashi R."/>
            <person name="Uzuka A."/>
            <person name="Nozaki H."/>
            <person name="Yoshikawa H."/>
            <person name="Miyagishima S.Y."/>
        </authorList>
    </citation>
    <scope>NUCLEOTIDE SEQUENCE [LARGE SCALE GENOMIC DNA]</scope>
    <source>
        <strain evidence="7 8">NIES-2499</strain>
    </source>
</reference>
<keyword evidence="8" id="KW-1185">Reference proteome</keyword>
<comment type="caution">
    <text evidence="7">The sequence shown here is derived from an EMBL/GenBank/DDBJ whole genome shotgun (WGS) entry which is preliminary data.</text>
</comment>
<organism evidence="7 8">
    <name type="scientific">Chlamydomonas eustigma</name>
    <dbReference type="NCBI Taxonomy" id="1157962"/>
    <lineage>
        <taxon>Eukaryota</taxon>
        <taxon>Viridiplantae</taxon>
        <taxon>Chlorophyta</taxon>
        <taxon>core chlorophytes</taxon>
        <taxon>Chlorophyceae</taxon>
        <taxon>CS clade</taxon>
        <taxon>Chlamydomonadales</taxon>
        <taxon>Chlamydomonadaceae</taxon>
        <taxon>Chlamydomonas</taxon>
    </lineage>
</organism>
<gene>
    <name evidence="7" type="ORF">CEUSTIGMA_g13538.t1</name>
</gene>
<dbReference type="InterPro" id="IPR051572">
    <property type="entry name" value="VTC_Complex_Subunit"/>
</dbReference>
<evidence type="ECO:0000259" key="6">
    <source>
        <dbReference type="Pfam" id="PF02656"/>
    </source>
</evidence>
<feature type="transmembrane region" description="Helical" evidence="5">
    <location>
        <begin position="81"/>
        <end position="99"/>
    </location>
</feature>
<sequence>MTAVTDKLWGTRTYTEGANLQKPRKVPLRVEPKSFFALERTFLSWMGMAVTLGGVSSALVGFSAGSPTEQGQLISSTTIDIVIMICAPLSIVIMLYALFTYEWRVWFLRKKQMGFFDDRVGPSTVAALVLITLLIIFSIAFVDFIY</sequence>
<evidence type="ECO:0000256" key="2">
    <source>
        <dbReference type="ARBA" id="ARBA00022692"/>
    </source>
</evidence>
<proteinExistence type="predicted"/>
<keyword evidence="4 5" id="KW-0472">Membrane</keyword>
<dbReference type="Pfam" id="PF02656">
    <property type="entry name" value="DUF202"/>
    <property type="match status" value="1"/>
</dbReference>
<dbReference type="PANTHER" id="PTHR46140">
    <property type="entry name" value="VACUOLAR TRANSPORTER CHAPERONE 1-RELATED"/>
    <property type="match status" value="1"/>
</dbReference>
<evidence type="ECO:0000256" key="1">
    <source>
        <dbReference type="ARBA" id="ARBA00004127"/>
    </source>
</evidence>
<dbReference type="PANTHER" id="PTHR46140:SF1">
    <property type="entry name" value="VACUOLAR TRANSPORTER CHAPERONE COMPLEX SUBUNIT 4-RELATED"/>
    <property type="match status" value="1"/>
</dbReference>
<accession>A0A250XSU3</accession>
<comment type="subcellular location">
    <subcellularLocation>
        <location evidence="1">Endomembrane system</location>
        <topology evidence="1">Multi-pass membrane protein</topology>
    </subcellularLocation>
</comment>
<dbReference type="AlphaFoldDB" id="A0A250XSU3"/>
<dbReference type="OrthoDB" id="2243669at2759"/>
<evidence type="ECO:0000313" key="7">
    <source>
        <dbReference type="EMBL" id="GAX86125.1"/>
    </source>
</evidence>
<evidence type="ECO:0000256" key="3">
    <source>
        <dbReference type="ARBA" id="ARBA00022989"/>
    </source>
</evidence>
<evidence type="ECO:0000256" key="5">
    <source>
        <dbReference type="SAM" id="Phobius"/>
    </source>
</evidence>
<feature type="domain" description="DUF202" evidence="6">
    <location>
        <begin position="34"/>
        <end position="105"/>
    </location>
</feature>
<dbReference type="GO" id="GO:0012505">
    <property type="term" value="C:endomembrane system"/>
    <property type="evidence" value="ECO:0007669"/>
    <property type="project" value="UniProtKB-SubCell"/>
</dbReference>